<organism evidence="10 11">
    <name type="scientific">Sphingobium rhizovicinum</name>
    <dbReference type="NCBI Taxonomy" id="432308"/>
    <lineage>
        <taxon>Bacteria</taxon>
        <taxon>Pseudomonadati</taxon>
        <taxon>Pseudomonadota</taxon>
        <taxon>Alphaproteobacteria</taxon>
        <taxon>Sphingomonadales</taxon>
        <taxon>Sphingomonadaceae</taxon>
        <taxon>Sphingobium</taxon>
    </lineage>
</organism>
<keyword evidence="5 6" id="KW-0560">Oxidoreductase</keyword>
<evidence type="ECO:0000256" key="3">
    <source>
        <dbReference type="ARBA" id="ARBA00022630"/>
    </source>
</evidence>
<keyword evidence="4 6" id="KW-0274">FAD</keyword>
<feature type="domain" description="Acyl-CoA oxidase/dehydrogenase middle" evidence="8">
    <location>
        <begin position="128"/>
        <end position="222"/>
    </location>
</feature>
<proteinExistence type="inferred from homology"/>
<dbReference type="SUPFAM" id="SSF56645">
    <property type="entry name" value="Acyl-CoA dehydrogenase NM domain-like"/>
    <property type="match status" value="1"/>
</dbReference>
<gene>
    <name evidence="10" type="ORF">ACFOKF_19375</name>
</gene>
<evidence type="ECO:0000313" key="11">
    <source>
        <dbReference type="Proteomes" id="UP001595681"/>
    </source>
</evidence>
<dbReference type="PANTHER" id="PTHR43292:SF3">
    <property type="entry name" value="ACYL-COA DEHYDROGENASE FADE29"/>
    <property type="match status" value="1"/>
</dbReference>
<evidence type="ECO:0000259" key="9">
    <source>
        <dbReference type="Pfam" id="PF02771"/>
    </source>
</evidence>
<evidence type="ECO:0000313" key="10">
    <source>
        <dbReference type="EMBL" id="MFC3443319.1"/>
    </source>
</evidence>
<dbReference type="Gene3D" id="1.20.140.10">
    <property type="entry name" value="Butyryl-CoA Dehydrogenase, subunit A, domain 3"/>
    <property type="match status" value="1"/>
</dbReference>
<feature type="domain" description="Acyl-CoA dehydrogenase/oxidase N-terminal" evidence="9">
    <location>
        <begin position="8"/>
        <end position="124"/>
    </location>
</feature>
<evidence type="ECO:0000256" key="5">
    <source>
        <dbReference type="ARBA" id="ARBA00023002"/>
    </source>
</evidence>
<sequence length="400" mass="43419">MNDPVAQENLKAFRDEVRAFLDASLSPELRAAAAGQAGVFSEGDVARQWHDILYRRGWIAPAWPSEYGGPGWSPMQRMVFEHECANAGAPTLPAMGLQMCGPVLIGHGTQAQKDYFLPRILSGDHFWCQGYSEPQAGSDLSALRCAAARDGDDYVVNGTKIWTTHAQYANWIFLLVRTDPASRRGAGISFLLAPMDTPGITVRPILSMSGEHEVNQLFFDDVRIPVSNRVGPENEGWRIAKYLLEFERGGGAAGGRVARVMRRLYEAEAMAQGADAERFREPEFIKRRAEIEIELMALEMTQFRSIAASEAGQTVGDAAASTFKLVAATLFQKATELAMDVLGPAAAIDQRAALEGRGPVIGPAYAAVPTARYLNARAMTVFGGTSEIQRSILAKAALGI</sequence>
<dbReference type="Pfam" id="PF02770">
    <property type="entry name" value="Acyl-CoA_dh_M"/>
    <property type="match status" value="1"/>
</dbReference>
<dbReference type="InterPro" id="IPR009100">
    <property type="entry name" value="AcylCoA_DH/oxidase_NM_dom_sf"/>
</dbReference>
<dbReference type="Gene3D" id="1.10.540.10">
    <property type="entry name" value="Acyl-CoA dehydrogenase/oxidase, N-terminal domain"/>
    <property type="match status" value="1"/>
</dbReference>
<name>A0ABV7NLM5_9SPHN</name>
<keyword evidence="11" id="KW-1185">Reference proteome</keyword>
<dbReference type="SUPFAM" id="SSF47203">
    <property type="entry name" value="Acyl-CoA dehydrogenase C-terminal domain-like"/>
    <property type="match status" value="1"/>
</dbReference>
<evidence type="ECO:0000256" key="4">
    <source>
        <dbReference type="ARBA" id="ARBA00022827"/>
    </source>
</evidence>
<dbReference type="Gene3D" id="2.40.110.10">
    <property type="entry name" value="Butyryl-CoA Dehydrogenase, subunit A, domain 2"/>
    <property type="match status" value="1"/>
</dbReference>
<dbReference type="PANTHER" id="PTHR43292">
    <property type="entry name" value="ACYL-COA DEHYDROGENASE"/>
    <property type="match status" value="1"/>
</dbReference>
<comment type="cofactor">
    <cofactor evidence="1 6">
        <name>FAD</name>
        <dbReference type="ChEBI" id="CHEBI:57692"/>
    </cofactor>
</comment>
<dbReference type="EMBL" id="JBHRVU010000005">
    <property type="protein sequence ID" value="MFC3443319.1"/>
    <property type="molecule type" value="Genomic_DNA"/>
</dbReference>
<dbReference type="InterPro" id="IPR009075">
    <property type="entry name" value="AcylCo_DH/oxidase_C"/>
</dbReference>
<dbReference type="InterPro" id="IPR036250">
    <property type="entry name" value="AcylCo_DH-like_C"/>
</dbReference>
<dbReference type="InterPro" id="IPR046373">
    <property type="entry name" value="Acyl-CoA_Oxase/DH_mid-dom_sf"/>
</dbReference>
<evidence type="ECO:0000256" key="6">
    <source>
        <dbReference type="RuleBase" id="RU362125"/>
    </source>
</evidence>
<feature type="domain" description="Acyl-CoA dehydrogenase/oxidase C-terminal" evidence="7">
    <location>
        <begin position="234"/>
        <end position="397"/>
    </location>
</feature>
<dbReference type="InterPro" id="IPR052161">
    <property type="entry name" value="Mycobact_Acyl-CoA_DH"/>
</dbReference>
<evidence type="ECO:0000259" key="8">
    <source>
        <dbReference type="Pfam" id="PF02770"/>
    </source>
</evidence>
<accession>A0ABV7NLM5</accession>
<dbReference type="InterPro" id="IPR006091">
    <property type="entry name" value="Acyl-CoA_Oxase/DH_mid-dom"/>
</dbReference>
<dbReference type="RefSeq" id="WP_380798024.1">
    <property type="nucleotide sequence ID" value="NZ_JBHRVU010000005.1"/>
</dbReference>
<evidence type="ECO:0000256" key="1">
    <source>
        <dbReference type="ARBA" id="ARBA00001974"/>
    </source>
</evidence>
<protein>
    <submittedName>
        <fullName evidence="10">Acyl-CoA dehydrogenase family protein</fullName>
    </submittedName>
</protein>
<comment type="caution">
    <text evidence="10">The sequence shown here is derived from an EMBL/GenBank/DDBJ whole genome shotgun (WGS) entry which is preliminary data.</text>
</comment>
<reference evidence="11" key="1">
    <citation type="journal article" date="2019" name="Int. J. Syst. Evol. Microbiol.">
        <title>The Global Catalogue of Microorganisms (GCM) 10K type strain sequencing project: providing services to taxonomists for standard genome sequencing and annotation.</title>
        <authorList>
            <consortium name="The Broad Institute Genomics Platform"/>
            <consortium name="The Broad Institute Genome Sequencing Center for Infectious Disease"/>
            <person name="Wu L."/>
            <person name="Ma J."/>
        </authorList>
    </citation>
    <scope>NUCLEOTIDE SEQUENCE [LARGE SCALE GENOMIC DNA]</scope>
    <source>
        <strain evidence="11">CCM 7491</strain>
    </source>
</reference>
<dbReference type="Pfam" id="PF00441">
    <property type="entry name" value="Acyl-CoA_dh_1"/>
    <property type="match status" value="1"/>
</dbReference>
<dbReference type="Pfam" id="PF02771">
    <property type="entry name" value="Acyl-CoA_dh_N"/>
    <property type="match status" value="1"/>
</dbReference>
<evidence type="ECO:0000259" key="7">
    <source>
        <dbReference type="Pfam" id="PF00441"/>
    </source>
</evidence>
<evidence type="ECO:0000256" key="2">
    <source>
        <dbReference type="ARBA" id="ARBA00009347"/>
    </source>
</evidence>
<comment type="similarity">
    <text evidence="2 6">Belongs to the acyl-CoA dehydrogenase family.</text>
</comment>
<dbReference type="Proteomes" id="UP001595681">
    <property type="component" value="Unassembled WGS sequence"/>
</dbReference>
<dbReference type="InterPro" id="IPR037069">
    <property type="entry name" value="AcylCoA_DH/ox_N_sf"/>
</dbReference>
<dbReference type="InterPro" id="IPR013786">
    <property type="entry name" value="AcylCoA_DH/ox_N"/>
</dbReference>
<keyword evidence="3 6" id="KW-0285">Flavoprotein</keyword>